<dbReference type="Pfam" id="PF12686">
    <property type="entry name" value="DUF3800"/>
    <property type="match status" value="1"/>
</dbReference>
<proteinExistence type="predicted"/>
<keyword evidence="2" id="KW-1185">Reference proteome</keyword>
<dbReference type="RefSeq" id="WP_345492125.1">
    <property type="nucleotide sequence ID" value="NZ_BAABHY010000006.1"/>
</dbReference>
<reference evidence="2" key="1">
    <citation type="journal article" date="2019" name="Int. J. Syst. Evol. Microbiol.">
        <title>The Global Catalogue of Microorganisms (GCM) 10K type strain sequencing project: providing services to taxonomists for standard genome sequencing and annotation.</title>
        <authorList>
            <consortium name="The Broad Institute Genomics Platform"/>
            <consortium name="The Broad Institute Genome Sequencing Center for Infectious Disease"/>
            <person name="Wu L."/>
            <person name="Ma J."/>
        </authorList>
    </citation>
    <scope>NUCLEOTIDE SEQUENCE [LARGE SCALE GENOMIC DNA]</scope>
    <source>
        <strain evidence="2">JCM 18050</strain>
    </source>
</reference>
<protein>
    <submittedName>
        <fullName evidence="1">DUF3800 domain-containing protein</fullName>
    </submittedName>
</protein>
<dbReference type="EMBL" id="BAABHY010000006">
    <property type="protein sequence ID" value="GAA5113490.1"/>
    <property type="molecule type" value="Genomic_DNA"/>
</dbReference>
<accession>A0ABP9NCV9</accession>
<evidence type="ECO:0000313" key="2">
    <source>
        <dbReference type="Proteomes" id="UP001500171"/>
    </source>
</evidence>
<sequence length="236" mass="28183">MDKTYNIYCDESCHLEHDNQTAMVLGSVWCPFSKREEISKRIREIKQRNNMSPHFEIKWTKVSEGNLRLYMDIIDYFFDDDDLYFRGLVVPNKNVLDHEKFNQTHDEWYYKMYFLLLKMIFEPCNKYNVYIDIKDTTGNTKVIKLHNILCNSAYDYSHNIIQKIQRIHSHESEQLQIADLIIGALSYLFRGLADNKAKVKIIERIKQRTQLSLTKNTLPKAKKFNLLIWDKKEGDE</sequence>
<comment type="caution">
    <text evidence="1">The sequence shown here is derived from an EMBL/GenBank/DDBJ whole genome shotgun (WGS) entry which is preliminary data.</text>
</comment>
<gene>
    <name evidence="1" type="ORF">GCM10023211_21710</name>
</gene>
<organism evidence="1 2">
    <name type="scientific">Orbus sasakiae</name>
    <dbReference type="NCBI Taxonomy" id="1078475"/>
    <lineage>
        <taxon>Bacteria</taxon>
        <taxon>Pseudomonadati</taxon>
        <taxon>Pseudomonadota</taxon>
        <taxon>Gammaproteobacteria</taxon>
        <taxon>Orbales</taxon>
        <taxon>Orbaceae</taxon>
        <taxon>Orbus</taxon>
    </lineage>
</organism>
<dbReference type="Proteomes" id="UP001500171">
    <property type="component" value="Unassembled WGS sequence"/>
</dbReference>
<name>A0ABP9NCV9_9GAMM</name>
<evidence type="ECO:0000313" key="1">
    <source>
        <dbReference type="EMBL" id="GAA5113490.1"/>
    </source>
</evidence>
<dbReference type="InterPro" id="IPR024524">
    <property type="entry name" value="DUF3800"/>
</dbReference>